<evidence type="ECO:0000256" key="4">
    <source>
        <dbReference type="ARBA" id="ARBA00022833"/>
    </source>
</evidence>
<dbReference type="FunCoup" id="A0A7N2LD52">
    <property type="interactions" value="754"/>
</dbReference>
<evidence type="ECO:0000256" key="3">
    <source>
        <dbReference type="ARBA" id="ARBA00022771"/>
    </source>
</evidence>
<dbReference type="GO" id="GO:0000463">
    <property type="term" value="P:maturation of LSU-rRNA from tricistronic rRNA transcript (SSU-rRNA, 5.8S rRNA, LSU-rRNA)"/>
    <property type="evidence" value="ECO:0007669"/>
    <property type="project" value="TreeGrafter"/>
</dbReference>
<dbReference type="InterPro" id="IPR007529">
    <property type="entry name" value="Znf_HIT"/>
</dbReference>
<dbReference type="InterPro" id="IPR051639">
    <property type="entry name" value="BCD1"/>
</dbReference>
<dbReference type="GO" id="GO:0070761">
    <property type="term" value="C:pre-snoRNP complex"/>
    <property type="evidence" value="ECO:0007669"/>
    <property type="project" value="TreeGrafter"/>
</dbReference>
<dbReference type="GO" id="GO:0000492">
    <property type="term" value="P:box C/D snoRNP assembly"/>
    <property type="evidence" value="ECO:0007669"/>
    <property type="project" value="TreeGrafter"/>
</dbReference>
<dbReference type="PROSITE" id="PS51083">
    <property type="entry name" value="ZF_HIT"/>
    <property type="match status" value="1"/>
</dbReference>
<evidence type="ECO:0000313" key="9">
    <source>
        <dbReference type="EnsemblPlants" id="QL04p000397:mrna"/>
    </source>
</evidence>
<dbReference type="PANTHER" id="PTHR13483">
    <property type="entry name" value="BOX C_D SNORNA PROTEIN 1-RELATED"/>
    <property type="match status" value="1"/>
</dbReference>
<organism evidence="9 10">
    <name type="scientific">Quercus lobata</name>
    <name type="common">Valley oak</name>
    <dbReference type="NCBI Taxonomy" id="97700"/>
    <lineage>
        <taxon>Eukaryota</taxon>
        <taxon>Viridiplantae</taxon>
        <taxon>Streptophyta</taxon>
        <taxon>Embryophyta</taxon>
        <taxon>Tracheophyta</taxon>
        <taxon>Spermatophyta</taxon>
        <taxon>Magnoliopsida</taxon>
        <taxon>eudicotyledons</taxon>
        <taxon>Gunneridae</taxon>
        <taxon>Pentapetalae</taxon>
        <taxon>rosids</taxon>
        <taxon>fabids</taxon>
        <taxon>Fagales</taxon>
        <taxon>Fagaceae</taxon>
        <taxon>Quercus</taxon>
    </lineage>
</organism>
<accession>A0A7N2LD52</accession>
<dbReference type="EnsemblPlants" id="QL04p000397:mrna">
    <property type="protein sequence ID" value="QL04p000397:mrna"/>
    <property type="gene ID" value="QL04p000397"/>
</dbReference>
<keyword evidence="3 7" id="KW-0863">Zinc-finger</keyword>
<reference evidence="9 10" key="1">
    <citation type="journal article" date="2016" name="G3 (Bethesda)">
        <title>First Draft Assembly and Annotation of the Genome of a California Endemic Oak Quercus lobata Nee (Fagaceae).</title>
        <authorList>
            <person name="Sork V.L."/>
            <person name="Fitz-Gibbon S.T."/>
            <person name="Puiu D."/>
            <person name="Crepeau M."/>
            <person name="Gugger P.F."/>
            <person name="Sherman R."/>
            <person name="Stevens K."/>
            <person name="Langley C.H."/>
            <person name="Pellegrini M."/>
            <person name="Salzberg S.L."/>
        </authorList>
    </citation>
    <scope>NUCLEOTIDE SEQUENCE [LARGE SCALE GENOMIC DNA]</scope>
    <source>
        <strain evidence="9 10">cv. SW786</strain>
    </source>
</reference>
<evidence type="ECO:0000256" key="2">
    <source>
        <dbReference type="ARBA" id="ARBA00022723"/>
    </source>
</evidence>
<dbReference type="EMBL" id="LRBV02000004">
    <property type="status" value="NOT_ANNOTATED_CDS"/>
    <property type="molecule type" value="Genomic_DNA"/>
</dbReference>
<evidence type="ECO:0000256" key="6">
    <source>
        <dbReference type="ARBA" id="ARBA00049654"/>
    </source>
</evidence>
<name>A0A7N2LD52_QUELO</name>
<dbReference type="Pfam" id="PF04438">
    <property type="entry name" value="zf-HIT"/>
    <property type="match status" value="1"/>
</dbReference>
<dbReference type="Proteomes" id="UP000594261">
    <property type="component" value="Chromosome 4"/>
</dbReference>
<keyword evidence="10" id="KW-1185">Reference proteome</keyword>
<dbReference type="Pfam" id="PF25790">
    <property type="entry name" value="BCD1"/>
    <property type="match status" value="2"/>
</dbReference>
<dbReference type="Gene3D" id="3.30.60.190">
    <property type="match status" value="1"/>
</dbReference>
<keyword evidence="4" id="KW-0862">Zinc</keyword>
<evidence type="ECO:0000313" key="10">
    <source>
        <dbReference type="Proteomes" id="UP000594261"/>
    </source>
</evidence>
<evidence type="ECO:0000256" key="1">
    <source>
        <dbReference type="ARBA" id="ARBA00022553"/>
    </source>
</evidence>
<reference evidence="9" key="2">
    <citation type="submission" date="2021-01" db="UniProtKB">
        <authorList>
            <consortium name="EnsemblPlants"/>
        </authorList>
    </citation>
    <scope>IDENTIFICATION</scope>
</reference>
<comment type="function">
    <text evidence="5">Required for box C/D snoRNAs accumulation involved in snoRNA processing, snoRNA transport to the nucleolus and ribosome biogenesis.</text>
</comment>
<dbReference type="PANTHER" id="PTHR13483:SF3">
    <property type="entry name" value="BOX C_D SNORNA PROTEIN 1"/>
    <property type="match status" value="1"/>
</dbReference>
<dbReference type="GO" id="GO:0008270">
    <property type="term" value="F:zinc ion binding"/>
    <property type="evidence" value="ECO:0007669"/>
    <property type="project" value="UniProtKB-UniRule"/>
</dbReference>
<keyword evidence="2" id="KW-0479">Metal-binding</keyword>
<evidence type="ECO:0000256" key="5">
    <source>
        <dbReference type="ARBA" id="ARBA00049598"/>
    </source>
</evidence>
<comment type="similarity">
    <text evidence="6">Belongs to the BCD1 family.</text>
</comment>
<sequence>MENQEDPAPKPKDQPLCEECKHNPSKYKCPGCSVRSCGLSCVKAHKQRTGCTGKRNQTQFVPLSQFDDNLLISDYNLLEEVKRVSESAQRMRSKVCGYSHYKLPYHLKSLRKAAASRKTKLLFLPSGMSKREKNQTRYNNRKKTIEWTIEWQFHSTDVVLHDHGLNENMNLSSVIENHLKPGPWNHQLRQFCDEQLDCLKFFIRKYPKVGLMVQQLLRLKAEVLLHAAVLYVVFSFALDFKIEHPVLGSSRTMNKIVVNGLGFFWHQGPRSPFRELDVKAPIRQQLSNLVILEYPVIYVFLPSHNFDFEVVKEANPVTHKTKFKDFGSNPSPIPEGVPFKEEEIEEDNSSSDPHVFDLMKHVNSSPMRRFPHRNKLSEKVINNSSERSLLSRVETGNCSLFGSAEEPGVSEIREFDFDQGLIDAYSDLIAENNPDDFLDLEGVFTDEVIVEEIRNFSEEQGVFSAEEELEEGEILE</sequence>
<dbReference type="Gramene" id="QL04p000397:mrna">
    <property type="protein sequence ID" value="QL04p000397:mrna"/>
    <property type="gene ID" value="QL04p000397"/>
</dbReference>
<proteinExistence type="inferred from homology"/>
<evidence type="ECO:0000259" key="8">
    <source>
        <dbReference type="PROSITE" id="PS51083"/>
    </source>
</evidence>
<dbReference type="OMA" id="ECKSNSW"/>
<dbReference type="SUPFAM" id="SSF144232">
    <property type="entry name" value="HIT/MYND zinc finger-like"/>
    <property type="match status" value="1"/>
</dbReference>
<protein>
    <recommendedName>
        <fullName evidence="8">HIT-type domain-containing protein</fullName>
    </recommendedName>
</protein>
<dbReference type="GO" id="GO:0048254">
    <property type="term" value="P:snoRNA localization"/>
    <property type="evidence" value="ECO:0007669"/>
    <property type="project" value="TreeGrafter"/>
</dbReference>
<dbReference type="CDD" id="cd23023">
    <property type="entry name" value="zf-HIT_BCD1"/>
    <property type="match status" value="1"/>
</dbReference>
<dbReference type="InterPro" id="IPR057721">
    <property type="entry name" value="BCD1_alpha/beta"/>
</dbReference>
<evidence type="ECO:0000256" key="7">
    <source>
        <dbReference type="PROSITE-ProRule" id="PRU00453"/>
    </source>
</evidence>
<dbReference type="GO" id="GO:0005634">
    <property type="term" value="C:nucleus"/>
    <property type="evidence" value="ECO:0007669"/>
    <property type="project" value="TreeGrafter"/>
</dbReference>
<dbReference type="InParanoid" id="A0A7N2LD52"/>
<dbReference type="AlphaFoldDB" id="A0A7N2LD52"/>
<keyword evidence="1" id="KW-0597">Phosphoprotein</keyword>
<feature type="domain" description="HIT-type" evidence="8">
    <location>
        <begin position="17"/>
        <end position="51"/>
    </location>
</feature>